<dbReference type="InterPro" id="IPR000089">
    <property type="entry name" value="Biotin_lipoyl"/>
</dbReference>
<keyword evidence="2" id="KW-0450">Lipoyl</keyword>
<dbReference type="AlphaFoldDB" id="A0A381QLL8"/>
<dbReference type="InterPro" id="IPR002930">
    <property type="entry name" value="GCV_H"/>
</dbReference>
<dbReference type="GO" id="GO:0005960">
    <property type="term" value="C:glycine cleavage complex"/>
    <property type="evidence" value="ECO:0007669"/>
    <property type="project" value="InterPro"/>
</dbReference>
<dbReference type="SUPFAM" id="SSF51230">
    <property type="entry name" value="Single hybrid motif"/>
    <property type="match status" value="1"/>
</dbReference>
<dbReference type="Gene3D" id="2.40.50.100">
    <property type="match status" value="1"/>
</dbReference>
<feature type="domain" description="Lipoyl-binding" evidence="3">
    <location>
        <begin position="22"/>
        <end position="104"/>
    </location>
</feature>
<dbReference type="Pfam" id="PF01597">
    <property type="entry name" value="GCV_H"/>
    <property type="match status" value="1"/>
</dbReference>
<dbReference type="PANTHER" id="PTHR11715:SF3">
    <property type="entry name" value="GLYCINE CLEAVAGE SYSTEM H PROTEIN-RELATED"/>
    <property type="match status" value="1"/>
</dbReference>
<evidence type="ECO:0000256" key="1">
    <source>
        <dbReference type="ARBA" id="ARBA00009249"/>
    </source>
</evidence>
<accession>A0A381QLL8</accession>
<name>A0A381QLL8_9ZZZZ</name>
<dbReference type="PROSITE" id="PS00189">
    <property type="entry name" value="LIPOYL"/>
    <property type="match status" value="1"/>
</dbReference>
<evidence type="ECO:0000256" key="2">
    <source>
        <dbReference type="ARBA" id="ARBA00022823"/>
    </source>
</evidence>
<dbReference type="GO" id="GO:0009249">
    <property type="term" value="P:protein lipoylation"/>
    <property type="evidence" value="ECO:0007669"/>
    <property type="project" value="TreeGrafter"/>
</dbReference>
<dbReference type="EMBL" id="UINC01001383">
    <property type="protein sequence ID" value="SUZ79339.1"/>
    <property type="molecule type" value="Genomic_DNA"/>
</dbReference>
<proteinExistence type="inferred from homology"/>
<dbReference type="InterPro" id="IPR011053">
    <property type="entry name" value="Single_hybrid_motif"/>
</dbReference>
<dbReference type="InterPro" id="IPR003016">
    <property type="entry name" value="2-oxoA_DH_lipoyl-BS"/>
</dbReference>
<dbReference type="InterPro" id="IPR033753">
    <property type="entry name" value="GCV_H/Fam206"/>
</dbReference>
<dbReference type="GO" id="GO:0005829">
    <property type="term" value="C:cytosol"/>
    <property type="evidence" value="ECO:0007669"/>
    <property type="project" value="TreeGrafter"/>
</dbReference>
<sequence>MNIPKNLLYTSEHEWVKIEGNTATIGITDFAQGELGDIIFLEFPDLDAVFNVGDIFGTIEAVKTVSDLYMPLEGKIVEVNNILNDNPEKVNEDPYGKGWMVKIIIDENTIKNQLLDSKKYNQLIT</sequence>
<dbReference type="NCBIfam" id="NF002270">
    <property type="entry name" value="PRK01202.1"/>
    <property type="match status" value="1"/>
</dbReference>
<dbReference type="NCBIfam" id="TIGR00527">
    <property type="entry name" value="gcvH"/>
    <property type="match status" value="1"/>
</dbReference>
<evidence type="ECO:0000313" key="4">
    <source>
        <dbReference type="EMBL" id="SUZ79339.1"/>
    </source>
</evidence>
<evidence type="ECO:0000259" key="3">
    <source>
        <dbReference type="PROSITE" id="PS50968"/>
    </source>
</evidence>
<protein>
    <recommendedName>
        <fullName evidence="3">Lipoyl-binding domain-containing protein</fullName>
    </recommendedName>
</protein>
<comment type="similarity">
    <text evidence="1">Belongs to the GcvH family.</text>
</comment>
<reference evidence="4" key="1">
    <citation type="submission" date="2018-05" db="EMBL/GenBank/DDBJ databases">
        <authorList>
            <person name="Lanie J.A."/>
            <person name="Ng W.-L."/>
            <person name="Kazmierczak K.M."/>
            <person name="Andrzejewski T.M."/>
            <person name="Davidsen T.M."/>
            <person name="Wayne K.J."/>
            <person name="Tettelin H."/>
            <person name="Glass J.I."/>
            <person name="Rusch D."/>
            <person name="Podicherti R."/>
            <person name="Tsui H.-C.T."/>
            <person name="Winkler M.E."/>
        </authorList>
    </citation>
    <scope>NUCLEOTIDE SEQUENCE</scope>
</reference>
<dbReference type="PROSITE" id="PS50968">
    <property type="entry name" value="BIOTINYL_LIPOYL"/>
    <property type="match status" value="1"/>
</dbReference>
<dbReference type="InterPro" id="IPR017453">
    <property type="entry name" value="GCV_H_sub"/>
</dbReference>
<dbReference type="HAMAP" id="MF_00272">
    <property type="entry name" value="GcvH"/>
    <property type="match status" value="1"/>
</dbReference>
<organism evidence="4">
    <name type="scientific">marine metagenome</name>
    <dbReference type="NCBI Taxonomy" id="408172"/>
    <lineage>
        <taxon>unclassified sequences</taxon>
        <taxon>metagenomes</taxon>
        <taxon>ecological metagenomes</taxon>
    </lineage>
</organism>
<dbReference type="PANTHER" id="PTHR11715">
    <property type="entry name" value="GLYCINE CLEAVAGE SYSTEM H PROTEIN"/>
    <property type="match status" value="1"/>
</dbReference>
<dbReference type="CDD" id="cd06848">
    <property type="entry name" value="GCS_H"/>
    <property type="match status" value="1"/>
</dbReference>
<gene>
    <name evidence="4" type="ORF">METZ01_LOCUS32193</name>
</gene>
<dbReference type="GO" id="GO:0019464">
    <property type="term" value="P:glycine decarboxylation via glycine cleavage system"/>
    <property type="evidence" value="ECO:0007669"/>
    <property type="project" value="InterPro"/>
</dbReference>